<dbReference type="PROSITE" id="PS50206">
    <property type="entry name" value="RHODANESE_3"/>
    <property type="match status" value="1"/>
</dbReference>
<evidence type="ECO:0000313" key="2">
    <source>
        <dbReference type="EMBL" id="CAK9216559.1"/>
    </source>
</evidence>
<dbReference type="PANTHER" id="PTHR45431">
    <property type="entry name" value="RHODANESE-LIKE DOMAIN-CONTAINING PROTEIN 15, CHLOROPLASTIC"/>
    <property type="match status" value="1"/>
</dbReference>
<dbReference type="InterPro" id="IPR001763">
    <property type="entry name" value="Rhodanese-like_dom"/>
</dbReference>
<evidence type="ECO:0000259" key="1">
    <source>
        <dbReference type="PROSITE" id="PS50206"/>
    </source>
</evidence>
<accession>A0ABP0UAQ4</accession>
<sequence length="226" mass="24093">MSAFNASASTGMFCVASSTGLCIHASSSSPTAAAAAPCGSPGQGCAFQPILVSIASSLPTVVTRIAQFYPTRFSVCASSWISKSNRSSSKRRLQVQAKKDEPSPIRTVPVQVAHELINAGHHYLDVRTPEEYAAGHVEGSINIPYMVKLGPGMIKNAKFVEEVSQEFDKDDEIVVACQSGRRSMMAVTELRAVNFSGVTDMGGGYSAWKESGLSLQTQRSQQARQA</sequence>
<dbReference type="SUPFAM" id="SSF52821">
    <property type="entry name" value="Rhodanese/Cell cycle control phosphatase"/>
    <property type="match status" value="1"/>
</dbReference>
<dbReference type="SMART" id="SM00450">
    <property type="entry name" value="RHOD"/>
    <property type="match status" value="1"/>
</dbReference>
<protein>
    <recommendedName>
        <fullName evidence="1">Rhodanese domain-containing protein</fullName>
    </recommendedName>
</protein>
<feature type="domain" description="Rhodanese" evidence="1">
    <location>
        <begin position="117"/>
        <end position="217"/>
    </location>
</feature>
<dbReference type="InterPro" id="IPR052367">
    <property type="entry name" value="Thiosulfate_ST/Rhodanese-like"/>
</dbReference>
<name>A0ABP0UAQ4_9BRYO</name>
<reference evidence="2" key="1">
    <citation type="submission" date="2024-02" db="EMBL/GenBank/DDBJ databases">
        <authorList>
            <consortium name="ELIXIR-Norway"/>
            <consortium name="Elixir Norway"/>
        </authorList>
    </citation>
    <scope>NUCLEOTIDE SEQUENCE</scope>
</reference>
<keyword evidence="3" id="KW-1185">Reference proteome</keyword>
<dbReference type="CDD" id="cd00158">
    <property type="entry name" value="RHOD"/>
    <property type="match status" value="1"/>
</dbReference>
<dbReference type="EMBL" id="OZ019894">
    <property type="protein sequence ID" value="CAK9216559.1"/>
    <property type="molecule type" value="Genomic_DNA"/>
</dbReference>
<dbReference type="Pfam" id="PF00581">
    <property type="entry name" value="Rhodanese"/>
    <property type="match status" value="1"/>
</dbReference>
<proteinExistence type="predicted"/>
<dbReference type="PANTHER" id="PTHR45431:SF3">
    <property type="entry name" value="RHODANESE-LIKE DOMAIN-CONTAINING PROTEIN 15, CHLOROPLASTIC"/>
    <property type="match status" value="1"/>
</dbReference>
<dbReference type="Gene3D" id="3.40.250.10">
    <property type="entry name" value="Rhodanese-like domain"/>
    <property type="match status" value="1"/>
</dbReference>
<evidence type="ECO:0000313" key="3">
    <source>
        <dbReference type="Proteomes" id="UP001497512"/>
    </source>
</evidence>
<dbReference type="InterPro" id="IPR036873">
    <property type="entry name" value="Rhodanese-like_dom_sf"/>
</dbReference>
<organism evidence="2 3">
    <name type="scientific">Sphagnum troendelagicum</name>
    <dbReference type="NCBI Taxonomy" id="128251"/>
    <lineage>
        <taxon>Eukaryota</taxon>
        <taxon>Viridiplantae</taxon>
        <taxon>Streptophyta</taxon>
        <taxon>Embryophyta</taxon>
        <taxon>Bryophyta</taxon>
        <taxon>Sphagnophytina</taxon>
        <taxon>Sphagnopsida</taxon>
        <taxon>Sphagnales</taxon>
        <taxon>Sphagnaceae</taxon>
        <taxon>Sphagnum</taxon>
    </lineage>
</organism>
<dbReference type="Proteomes" id="UP001497512">
    <property type="component" value="Chromosome 2"/>
</dbReference>
<gene>
    <name evidence="2" type="ORF">CSSPTR1EN2_LOCUS13531</name>
</gene>